<organism evidence="1 2">
    <name type="scientific">Acinetobacter calcoaceticus</name>
    <dbReference type="NCBI Taxonomy" id="471"/>
    <lineage>
        <taxon>Bacteria</taxon>
        <taxon>Pseudomonadati</taxon>
        <taxon>Pseudomonadota</taxon>
        <taxon>Gammaproteobacteria</taxon>
        <taxon>Moraxellales</taxon>
        <taxon>Moraxellaceae</taxon>
        <taxon>Acinetobacter</taxon>
        <taxon>Acinetobacter calcoaceticus/baumannii complex</taxon>
    </lineage>
</organism>
<dbReference type="EMBL" id="SLVJ01000028">
    <property type="protein sequence ID" value="TCM61427.1"/>
    <property type="molecule type" value="Genomic_DNA"/>
</dbReference>
<proteinExistence type="predicted"/>
<dbReference type="AlphaFoldDB" id="A0A4R1XCB2"/>
<dbReference type="Proteomes" id="UP000294963">
    <property type="component" value="Unassembled WGS sequence"/>
</dbReference>
<comment type="caution">
    <text evidence="1">The sequence shown here is derived from an EMBL/GenBank/DDBJ whole genome shotgun (WGS) entry which is preliminary data.</text>
</comment>
<evidence type="ECO:0000313" key="1">
    <source>
        <dbReference type="EMBL" id="TCM61427.1"/>
    </source>
</evidence>
<name>A0A4R1XCB2_ACICA</name>
<reference evidence="1 2" key="1">
    <citation type="submission" date="2019-03" db="EMBL/GenBank/DDBJ databases">
        <title>Genomic analyses of the natural microbiome of Caenorhabditis elegans.</title>
        <authorList>
            <person name="Samuel B."/>
        </authorList>
    </citation>
    <scope>NUCLEOTIDE SEQUENCE [LARGE SCALE GENOMIC DNA]</scope>
    <source>
        <strain evidence="1 2">JUb89</strain>
    </source>
</reference>
<protein>
    <submittedName>
        <fullName evidence="1">Uncharacterized protein</fullName>
    </submittedName>
</protein>
<evidence type="ECO:0000313" key="2">
    <source>
        <dbReference type="Proteomes" id="UP000294963"/>
    </source>
</evidence>
<sequence>MMKITFQREACCSQDDQLGPLEIQLEFEEDVTLEQVMKDILRQGFLQYSASHNHMVGVANKRKLVEIQLIQAHIIFHLDKETRIIDLLDERRLSFVFIHLAVKHRRLGL</sequence>
<keyword evidence="2" id="KW-1185">Reference proteome</keyword>
<accession>A0A4R1XCB2</accession>
<dbReference type="OrthoDB" id="8911192at2"/>
<gene>
    <name evidence="1" type="ORF">EC844_12825</name>
</gene>